<evidence type="ECO:0000313" key="1">
    <source>
        <dbReference type="EMBL" id="MPC73515.1"/>
    </source>
</evidence>
<evidence type="ECO:0000313" key="2">
    <source>
        <dbReference type="Proteomes" id="UP000324222"/>
    </source>
</evidence>
<organism evidence="1 2">
    <name type="scientific">Portunus trituberculatus</name>
    <name type="common">Swimming crab</name>
    <name type="synonym">Neptunus trituberculatus</name>
    <dbReference type="NCBI Taxonomy" id="210409"/>
    <lineage>
        <taxon>Eukaryota</taxon>
        <taxon>Metazoa</taxon>
        <taxon>Ecdysozoa</taxon>
        <taxon>Arthropoda</taxon>
        <taxon>Crustacea</taxon>
        <taxon>Multicrustacea</taxon>
        <taxon>Malacostraca</taxon>
        <taxon>Eumalacostraca</taxon>
        <taxon>Eucarida</taxon>
        <taxon>Decapoda</taxon>
        <taxon>Pleocyemata</taxon>
        <taxon>Brachyura</taxon>
        <taxon>Eubrachyura</taxon>
        <taxon>Portunoidea</taxon>
        <taxon>Portunidae</taxon>
        <taxon>Portuninae</taxon>
        <taxon>Portunus</taxon>
    </lineage>
</organism>
<dbReference type="EMBL" id="VSRR010036944">
    <property type="protein sequence ID" value="MPC73515.1"/>
    <property type="molecule type" value="Genomic_DNA"/>
</dbReference>
<dbReference type="Proteomes" id="UP000324222">
    <property type="component" value="Unassembled WGS sequence"/>
</dbReference>
<keyword evidence="2" id="KW-1185">Reference proteome</keyword>
<protein>
    <recommendedName>
        <fullName evidence="3">Endonuclease/exonuclease/phosphatase domain-containing protein</fullName>
    </recommendedName>
</protein>
<reference evidence="1 2" key="1">
    <citation type="submission" date="2019-05" db="EMBL/GenBank/DDBJ databases">
        <title>Another draft genome of Portunus trituberculatus and its Hox gene families provides insights of decapod evolution.</title>
        <authorList>
            <person name="Jeong J.-H."/>
            <person name="Song I."/>
            <person name="Kim S."/>
            <person name="Choi T."/>
            <person name="Kim D."/>
            <person name="Ryu S."/>
            <person name="Kim W."/>
        </authorList>
    </citation>
    <scope>NUCLEOTIDE SEQUENCE [LARGE SCALE GENOMIC DNA]</scope>
    <source>
        <tissue evidence="1">Muscle</tissue>
    </source>
</reference>
<accession>A0A5B7HUQ9</accession>
<dbReference type="SUPFAM" id="SSF56219">
    <property type="entry name" value="DNase I-like"/>
    <property type="match status" value="1"/>
</dbReference>
<proteinExistence type="predicted"/>
<evidence type="ECO:0008006" key="3">
    <source>
        <dbReference type="Google" id="ProtNLM"/>
    </source>
</evidence>
<dbReference type="Gene3D" id="3.60.10.10">
    <property type="entry name" value="Endonuclease/exonuclease/phosphatase"/>
    <property type="match status" value="1"/>
</dbReference>
<dbReference type="InterPro" id="IPR036691">
    <property type="entry name" value="Endo/exonu/phosph_ase_sf"/>
</dbReference>
<dbReference type="AlphaFoldDB" id="A0A5B7HUQ9"/>
<sequence length="68" mass="7472">MGSPFKRLAHPLHLNSHLKLLQWNCGGLRTSWGELRALLSAFSPACVALQETMLGDSTYSSPPGYLMI</sequence>
<gene>
    <name evidence="1" type="ORF">E2C01_067847</name>
</gene>
<comment type="caution">
    <text evidence="1">The sequence shown here is derived from an EMBL/GenBank/DDBJ whole genome shotgun (WGS) entry which is preliminary data.</text>
</comment>
<name>A0A5B7HUQ9_PORTR</name>